<evidence type="ECO:0000256" key="1">
    <source>
        <dbReference type="SAM" id="Phobius"/>
    </source>
</evidence>
<keyword evidence="1" id="KW-0812">Transmembrane</keyword>
<proteinExistence type="predicted"/>
<accession>A0A8D9M690</accession>
<keyword evidence="1" id="KW-1133">Transmembrane helix</keyword>
<evidence type="ECO:0000313" key="3">
    <source>
        <dbReference type="Proteomes" id="UP000694005"/>
    </source>
</evidence>
<dbReference type="Proteomes" id="UP000694005">
    <property type="component" value="Chromosome A08"/>
</dbReference>
<dbReference type="Gramene" id="A08p27630.2_BraZ1">
    <property type="protein sequence ID" value="A08p27630.2_BraZ1.CDS.1"/>
    <property type="gene ID" value="A08g27630.2_BraZ1"/>
</dbReference>
<name>A0A8D9M690_BRACM</name>
<reference evidence="2 3" key="1">
    <citation type="submission" date="2021-07" db="EMBL/GenBank/DDBJ databases">
        <authorList>
            <consortium name="Genoscope - CEA"/>
            <person name="William W."/>
        </authorList>
    </citation>
    <scope>NUCLEOTIDE SEQUENCE [LARGE SCALE GENOMIC DNA]</scope>
</reference>
<feature type="transmembrane region" description="Helical" evidence="1">
    <location>
        <begin position="33"/>
        <end position="53"/>
    </location>
</feature>
<sequence length="54" mass="5914">MAFYCSCAGSLDCSDEVVSWTGSGFSFGLAHNWLKNIGLAVTVILYIEIFLLFC</sequence>
<gene>
    <name evidence="2" type="ORF">BRAPAZ1V2_A08P27630.2</name>
</gene>
<dbReference type="EMBL" id="LS974624">
    <property type="protein sequence ID" value="CAG7899097.1"/>
    <property type="molecule type" value="Genomic_DNA"/>
</dbReference>
<dbReference type="AlphaFoldDB" id="A0A8D9M690"/>
<keyword evidence="1" id="KW-0472">Membrane</keyword>
<protein>
    <submittedName>
        <fullName evidence="2">Uncharacterized protein</fullName>
    </submittedName>
</protein>
<evidence type="ECO:0000313" key="2">
    <source>
        <dbReference type="EMBL" id="CAG7899097.1"/>
    </source>
</evidence>
<organism evidence="2 3">
    <name type="scientific">Brassica campestris</name>
    <name type="common">Field mustard</name>
    <dbReference type="NCBI Taxonomy" id="3711"/>
    <lineage>
        <taxon>Eukaryota</taxon>
        <taxon>Viridiplantae</taxon>
        <taxon>Streptophyta</taxon>
        <taxon>Embryophyta</taxon>
        <taxon>Tracheophyta</taxon>
        <taxon>Spermatophyta</taxon>
        <taxon>Magnoliopsida</taxon>
        <taxon>eudicotyledons</taxon>
        <taxon>Gunneridae</taxon>
        <taxon>Pentapetalae</taxon>
        <taxon>rosids</taxon>
        <taxon>malvids</taxon>
        <taxon>Brassicales</taxon>
        <taxon>Brassicaceae</taxon>
        <taxon>Brassiceae</taxon>
        <taxon>Brassica</taxon>
    </lineage>
</organism>